<dbReference type="PANTHER" id="PTHR16071">
    <property type="entry name" value="CHROMOSOME 1 OPEN READING FRAME 112"/>
    <property type="match status" value="1"/>
</dbReference>
<dbReference type="Proteomes" id="UP000264820">
    <property type="component" value="Unplaced"/>
</dbReference>
<dbReference type="InterPro" id="IPR027902">
    <property type="entry name" value="DUF4487"/>
</dbReference>
<sequence>MTCCFSAVIFFNCSHTLHHKSEGWDDHIRKFHFVIIFFSSIILVDQFYHCGFFFLPPTSLLGVLKIITDLFLPHIALLDLENECFSKILPKAVTMFDSIMKELSIQVGSSSSQNTEVCSSLRNILMVDYLKLEFSVSVITCSLKKSNNNLSVLRDTFQHCKESEAVYCGHLSVVADLLQSLFKEACALHKALLELLDGLSLDSSSSEEVASDIVVGCTS</sequence>
<accession>A0A3Q2YE23</accession>
<proteinExistence type="predicted"/>
<protein>
    <submittedName>
        <fullName evidence="2">Fignl1 interacting regulator of recombination and mitosis</fullName>
    </submittedName>
</protein>
<feature type="transmembrane region" description="Helical" evidence="1">
    <location>
        <begin position="32"/>
        <end position="55"/>
    </location>
</feature>
<reference evidence="2" key="2">
    <citation type="submission" date="2025-09" db="UniProtKB">
        <authorList>
            <consortium name="Ensembl"/>
        </authorList>
    </citation>
    <scope>IDENTIFICATION</scope>
</reference>
<dbReference type="PANTHER" id="PTHR16071:SF2">
    <property type="entry name" value="FIGNL1-INTERACTING REGULATOR OF RECOMBINATION AND MITOSIS"/>
    <property type="match status" value="1"/>
</dbReference>
<dbReference type="Ensembl" id="ENSHCOT00000028143.1">
    <property type="protein sequence ID" value="ENSHCOP00000015613.1"/>
    <property type="gene ID" value="ENSHCOG00000019399.1"/>
</dbReference>
<dbReference type="GeneTree" id="ENSGT00390000004791"/>
<dbReference type="AlphaFoldDB" id="A0A3Q2YE23"/>
<evidence type="ECO:0000313" key="3">
    <source>
        <dbReference type="Proteomes" id="UP000264820"/>
    </source>
</evidence>
<keyword evidence="3" id="KW-1185">Reference proteome</keyword>
<reference evidence="2" key="1">
    <citation type="submission" date="2025-08" db="UniProtKB">
        <authorList>
            <consortium name="Ensembl"/>
        </authorList>
    </citation>
    <scope>IDENTIFICATION</scope>
</reference>
<evidence type="ECO:0000313" key="2">
    <source>
        <dbReference type="Ensembl" id="ENSHCOP00000015613.1"/>
    </source>
</evidence>
<evidence type="ECO:0000256" key="1">
    <source>
        <dbReference type="SAM" id="Phobius"/>
    </source>
</evidence>
<keyword evidence="1" id="KW-1133">Transmembrane helix</keyword>
<keyword evidence="1" id="KW-0472">Membrane</keyword>
<keyword evidence="1" id="KW-0812">Transmembrane</keyword>
<name>A0A3Q2YE23_HIPCM</name>
<organism evidence="2 3">
    <name type="scientific">Hippocampus comes</name>
    <name type="common">Tiger tail seahorse</name>
    <dbReference type="NCBI Taxonomy" id="109280"/>
    <lineage>
        <taxon>Eukaryota</taxon>
        <taxon>Metazoa</taxon>
        <taxon>Chordata</taxon>
        <taxon>Craniata</taxon>
        <taxon>Vertebrata</taxon>
        <taxon>Euteleostomi</taxon>
        <taxon>Actinopterygii</taxon>
        <taxon>Neopterygii</taxon>
        <taxon>Teleostei</taxon>
        <taxon>Neoteleostei</taxon>
        <taxon>Acanthomorphata</taxon>
        <taxon>Syngnathiaria</taxon>
        <taxon>Syngnathiformes</taxon>
        <taxon>Syngnathoidei</taxon>
        <taxon>Syngnathidae</taxon>
        <taxon>Hippocampus</taxon>
    </lineage>
</organism>